<feature type="transmembrane region" description="Helical" evidence="1">
    <location>
        <begin position="545"/>
        <end position="565"/>
    </location>
</feature>
<reference evidence="3 4" key="1">
    <citation type="submission" date="2019-07" db="EMBL/GenBank/DDBJ databases">
        <title>The pathways for chlorine oxyanion respiration interact through the shared metabolite chlorate.</title>
        <authorList>
            <person name="Barnum T.P."/>
            <person name="Cheng Y."/>
            <person name="Hill K.A."/>
            <person name="Lucas L.N."/>
            <person name="Carlson H.K."/>
            <person name="Coates J.D."/>
        </authorList>
    </citation>
    <scope>NUCLEOTIDE SEQUENCE [LARGE SCALE GENOMIC DNA]</scope>
    <source>
        <strain evidence="3 4">SFB-3</strain>
    </source>
</reference>
<keyword evidence="1" id="KW-0472">Membrane</keyword>
<feature type="transmembrane region" description="Helical" evidence="1">
    <location>
        <begin position="197"/>
        <end position="215"/>
    </location>
</feature>
<dbReference type="EMBL" id="VMNK01000004">
    <property type="protein sequence ID" value="TVO58202.1"/>
    <property type="molecule type" value="Genomic_DNA"/>
</dbReference>
<evidence type="ECO:0000256" key="1">
    <source>
        <dbReference type="SAM" id="Phobius"/>
    </source>
</evidence>
<dbReference type="PANTHER" id="PTHR35342:SF5">
    <property type="entry name" value="TRICARBOXYLIC TRANSPORT PROTEIN"/>
    <property type="match status" value="1"/>
</dbReference>
<dbReference type="RefSeq" id="WP_144308678.1">
    <property type="nucleotide sequence ID" value="NZ_VMNK01000004.1"/>
</dbReference>
<sequence length="670" mass="70679">MLEAMQSAFVGLLSFQHFAYMLLGIVVGLGVGILPGLGGIAGMSLLMPFIYGMDQVSALAMLVGMVAVIPTGDTFTSVLMGIPGSSASQATVLDGFPLAKKGQAARALSAAFSASLLGGVFGALLLTGFVVVAKPLILSFTTAELFMFALLGLSVVGVLAGESIMRGVVACGLGLMVGAIGAAPATGESRFDLGIDYLVDGVPLVIIGLGLFAIPEIADLIRRSRPIAADSGLGAGWLQGVRDTFKNWFLVLRCSALGTFIGAIPGLGGGVVDWIAYGHAAQTSKDSSNFGKGEIKGVIAPESANNALQGGALMPTLLFGIPGSGSMAVFLGGMVLLGLQPGPSMVTTDLELTYTIAWTLAFSSIVGAAICFFLAVPIARLTFVPFNLIAPFMIMIICFAAFQARRDLTDLLVLFAVGIVGIFLRRFGWPRPAFLIGFVLSSQAENYLYQALQFYGWEFVQRPGVLIIGALTIASTLMALRSRVSEEGAVTKEARGEETDRPVHGGATKAERRPQIVFAVLLLATFLYGVMSSAPLSFLGSVFPFYTSALMVAFTGYMVMMLVVAKPGHSAHFDQELAAKAKGTDDGTTVWPSVGWFVFLFGMTSVLGFIISIAIFITTFLMVRTQLGVARSLLYTGLCIAFMSTLGHYLTLDFPAGLLQHYVEMPWPLK</sequence>
<evidence type="ECO:0000259" key="2">
    <source>
        <dbReference type="Pfam" id="PF01970"/>
    </source>
</evidence>
<dbReference type="Proteomes" id="UP000319502">
    <property type="component" value="Unassembled WGS sequence"/>
</dbReference>
<dbReference type="PANTHER" id="PTHR35342">
    <property type="entry name" value="TRICARBOXYLIC TRANSPORT PROTEIN"/>
    <property type="match status" value="1"/>
</dbReference>
<accession>A0A557QZ62</accession>
<feature type="transmembrane region" description="Helical" evidence="1">
    <location>
        <begin position="137"/>
        <end position="160"/>
    </location>
</feature>
<feature type="transmembrane region" description="Helical" evidence="1">
    <location>
        <begin position="516"/>
        <end position="539"/>
    </location>
</feature>
<feature type="transmembrane region" description="Helical" evidence="1">
    <location>
        <begin position="49"/>
        <end position="69"/>
    </location>
</feature>
<feature type="transmembrane region" description="Helical" evidence="1">
    <location>
        <begin position="18"/>
        <end position="37"/>
    </location>
</feature>
<keyword evidence="4" id="KW-1185">Reference proteome</keyword>
<organism evidence="3 4">
    <name type="scientific">Denitromonas halophila</name>
    <dbReference type="NCBI Taxonomy" id="1629404"/>
    <lineage>
        <taxon>Bacteria</taxon>
        <taxon>Pseudomonadati</taxon>
        <taxon>Pseudomonadota</taxon>
        <taxon>Betaproteobacteria</taxon>
        <taxon>Rhodocyclales</taxon>
        <taxon>Zoogloeaceae</taxon>
        <taxon>Denitromonas</taxon>
    </lineage>
</organism>
<feature type="transmembrane region" description="Helical" evidence="1">
    <location>
        <begin position="167"/>
        <end position="185"/>
    </location>
</feature>
<evidence type="ECO:0000313" key="4">
    <source>
        <dbReference type="Proteomes" id="UP000319502"/>
    </source>
</evidence>
<feature type="transmembrane region" description="Helical" evidence="1">
    <location>
        <begin position="108"/>
        <end position="131"/>
    </location>
</feature>
<dbReference type="OrthoDB" id="9781349at2"/>
<protein>
    <submittedName>
        <fullName evidence="3">Tripartite tricarboxylate transporter permease</fullName>
    </submittedName>
</protein>
<feature type="domain" description="DUF112" evidence="2">
    <location>
        <begin position="19"/>
        <end position="435"/>
    </location>
</feature>
<keyword evidence="1" id="KW-1133">Transmembrane helix</keyword>
<comment type="caution">
    <text evidence="3">The sequence shown here is derived from an EMBL/GenBank/DDBJ whole genome shotgun (WGS) entry which is preliminary data.</text>
</comment>
<name>A0A557QZ62_9RHOO</name>
<evidence type="ECO:0000313" key="3">
    <source>
        <dbReference type="EMBL" id="TVO58202.1"/>
    </source>
</evidence>
<proteinExistence type="predicted"/>
<feature type="transmembrane region" description="Helical" evidence="1">
    <location>
        <begin position="633"/>
        <end position="652"/>
    </location>
</feature>
<feature type="transmembrane region" description="Helical" evidence="1">
    <location>
        <begin position="356"/>
        <end position="376"/>
    </location>
</feature>
<feature type="transmembrane region" description="Helical" evidence="1">
    <location>
        <begin position="596"/>
        <end position="621"/>
    </location>
</feature>
<keyword evidence="1" id="KW-0812">Transmembrane</keyword>
<dbReference type="AlphaFoldDB" id="A0A557QZ62"/>
<dbReference type="InterPro" id="IPR002823">
    <property type="entry name" value="DUF112_TM"/>
</dbReference>
<feature type="transmembrane region" description="Helical" evidence="1">
    <location>
        <begin position="383"/>
        <end position="402"/>
    </location>
</feature>
<dbReference type="Pfam" id="PF01970">
    <property type="entry name" value="TctA"/>
    <property type="match status" value="1"/>
</dbReference>
<feature type="transmembrane region" description="Helical" evidence="1">
    <location>
        <begin position="317"/>
        <end position="336"/>
    </location>
</feature>
<feature type="transmembrane region" description="Helical" evidence="1">
    <location>
        <begin position="408"/>
        <end position="427"/>
    </location>
</feature>
<gene>
    <name evidence="3" type="ORF">FHP91_05665</name>
</gene>